<gene>
    <name evidence="2" type="ORF">NKG59_18335</name>
</gene>
<evidence type="ECO:0000313" key="2">
    <source>
        <dbReference type="EMBL" id="MCP1174326.1"/>
    </source>
</evidence>
<comment type="caution">
    <text evidence="2">The sequence shown here is derived from an EMBL/GenBank/DDBJ whole genome shotgun (WGS) entry which is preliminary data.</text>
</comment>
<dbReference type="RefSeq" id="WP_253539733.1">
    <property type="nucleotide sequence ID" value="NZ_JAMYWC010000005.1"/>
</dbReference>
<sequence length="139" mass="14969">MNKKGHLILAVGTCLLLVCCLSAAAAQSRTFEERRHIAQALEDNSKTVQGYLSSEMYPAIGSAMADAMRNCFERSGASSEPFSLVADVSQDGRFMQIAYEPKSNTAACFAKAISSFRVPAPPALGQESFPIVMDMTIKP</sequence>
<feature type="signal peptide" evidence="1">
    <location>
        <begin position="1"/>
        <end position="25"/>
    </location>
</feature>
<protein>
    <submittedName>
        <fullName evidence="2">Uncharacterized protein</fullName>
    </submittedName>
</protein>
<proteinExistence type="predicted"/>
<name>A0AA41WST0_9RALS</name>
<feature type="chain" id="PRO_5041462682" evidence="1">
    <location>
        <begin position="26"/>
        <end position="139"/>
    </location>
</feature>
<dbReference type="Proteomes" id="UP001162793">
    <property type="component" value="Unassembled WGS sequence"/>
</dbReference>
<evidence type="ECO:0000313" key="3">
    <source>
        <dbReference type="Proteomes" id="UP001162793"/>
    </source>
</evidence>
<dbReference type="AlphaFoldDB" id="A0AA41WST0"/>
<reference evidence="3" key="1">
    <citation type="journal article" date="2023" name="Front. Microbiol.">
        <title>Ralstonia chuxiongensis sp. nov., Ralstonia mojiangensis sp. nov., and Ralstonia soli sp. nov., isolated from tobacco fields, are three novel species in the family Burkholderiaceae.</title>
        <authorList>
            <person name="Lu C.H."/>
            <person name="Zhang Y.Y."/>
            <person name="Jiang N."/>
            <person name="Chen W."/>
            <person name="Shao X."/>
            <person name="Zhao Z.M."/>
            <person name="Lu W.L."/>
            <person name="Hu X."/>
            <person name="Xi Y.X."/>
            <person name="Zou S.Y."/>
            <person name="Wei Q.J."/>
            <person name="Lin Z.L."/>
            <person name="Gong L."/>
            <person name="Gai X.T."/>
            <person name="Zhang L.Q."/>
            <person name="Li J.Y."/>
            <person name="Jin Y."/>
            <person name="Xia Z.Y."/>
        </authorList>
    </citation>
    <scope>NUCLEOTIDE SEQUENCE [LARGE SCALE GENOMIC DNA]</scope>
    <source>
        <strain evidence="3">21YRMH01-3</strain>
    </source>
</reference>
<accession>A0AA41WST0</accession>
<evidence type="ECO:0000256" key="1">
    <source>
        <dbReference type="SAM" id="SignalP"/>
    </source>
</evidence>
<keyword evidence="3" id="KW-1185">Reference proteome</keyword>
<organism evidence="2 3">
    <name type="scientific">Ralstonia chuxiongensis</name>
    <dbReference type="NCBI Taxonomy" id="2957504"/>
    <lineage>
        <taxon>Bacteria</taxon>
        <taxon>Pseudomonadati</taxon>
        <taxon>Pseudomonadota</taxon>
        <taxon>Betaproteobacteria</taxon>
        <taxon>Burkholderiales</taxon>
        <taxon>Burkholderiaceae</taxon>
        <taxon>Ralstonia</taxon>
    </lineage>
</organism>
<keyword evidence="1" id="KW-0732">Signal</keyword>
<dbReference type="EMBL" id="JAMYWC010000005">
    <property type="protein sequence ID" value="MCP1174326.1"/>
    <property type="molecule type" value="Genomic_DNA"/>
</dbReference>